<dbReference type="EMBL" id="UETC01000001">
    <property type="protein sequence ID" value="SSA38610.1"/>
    <property type="molecule type" value="Genomic_DNA"/>
</dbReference>
<dbReference type="Pfam" id="PF06429">
    <property type="entry name" value="Flg_bbr_C"/>
    <property type="match status" value="1"/>
</dbReference>
<dbReference type="InterPro" id="IPR053927">
    <property type="entry name" value="FlgK_helical"/>
</dbReference>
<evidence type="ECO:0000259" key="7">
    <source>
        <dbReference type="Pfam" id="PF06429"/>
    </source>
</evidence>
<keyword evidence="5" id="KW-0964">Secreted</keyword>
<evidence type="ECO:0000259" key="8">
    <source>
        <dbReference type="Pfam" id="PF22638"/>
    </source>
</evidence>
<dbReference type="Pfam" id="PF22638">
    <property type="entry name" value="FlgK_D1"/>
    <property type="match status" value="1"/>
</dbReference>
<dbReference type="PANTHER" id="PTHR30033:SF1">
    <property type="entry name" value="FLAGELLAR HOOK-ASSOCIATED PROTEIN 1"/>
    <property type="match status" value="1"/>
</dbReference>
<proteinExistence type="inferred from homology"/>
<reference evidence="9 11" key="2">
    <citation type="submission" date="2018-03" db="EMBL/GenBank/DDBJ databases">
        <title>Genomic Encyclopedia of Archaeal and Bacterial Type Strains, Phase II (KMG-II): from individual species to whole genera.</title>
        <authorList>
            <person name="Goeker M."/>
        </authorList>
    </citation>
    <scope>NUCLEOTIDE SEQUENCE [LARGE SCALE GENOMIC DNA]</scope>
    <source>
        <strain evidence="9 11">DSM 25227</strain>
    </source>
</reference>
<dbReference type="GO" id="GO:0009424">
    <property type="term" value="C:bacterial-type flagellum hook"/>
    <property type="evidence" value="ECO:0007669"/>
    <property type="project" value="InterPro"/>
</dbReference>
<dbReference type="EMBL" id="QGDJ01000001">
    <property type="protein sequence ID" value="PWJ22332.1"/>
    <property type="molecule type" value="Genomic_DNA"/>
</dbReference>
<evidence type="ECO:0000256" key="4">
    <source>
        <dbReference type="ARBA" id="ARBA00016244"/>
    </source>
</evidence>
<dbReference type="RefSeq" id="WP_109562899.1">
    <property type="nucleotide sequence ID" value="NZ_QGDJ01000001.1"/>
</dbReference>
<reference evidence="10 12" key="1">
    <citation type="submission" date="2016-10" db="EMBL/GenBank/DDBJ databases">
        <authorList>
            <person name="Cai Z."/>
        </authorList>
    </citation>
    <scope>NUCLEOTIDE SEQUENCE [LARGE SCALE GENOMIC DNA]</scope>
    <source>
        <strain evidence="10 12">DSM 25227</strain>
    </source>
</reference>
<protein>
    <recommendedName>
        <fullName evidence="4">Flagellar hook-associated protein 1</fullName>
    </recommendedName>
</protein>
<comment type="similarity">
    <text evidence="3">Belongs to the flagella basal body rod proteins family.</text>
</comment>
<dbReference type="GO" id="GO:0005198">
    <property type="term" value="F:structural molecule activity"/>
    <property type="evidence" value="ECO:0007669"/>
    <property type="project" value="InterPro"/>
</dbReference>
<feature type="domain" description="Flagellar hook-associated protein FlgK helical" evidence="8">
    <location>
        <begin position="82"/>
        <end position="308"/>
    </location>
</feature>
<keyword evidence="10" id="KW-0966">Cell projection</keyword>
<comment type="subcellular location">
    <subcellularLocation>
        <location evidence="1">Bacterial flagellum</location>
    </subcellularLocation>
    <subcellularLocation>
        <location evidence="2">Secreted</location>
    </subcellularLocation>
</comment>
<accession>A0A2Y9A2F1</accession>
<sequence>MSLTASLNMAIAGLTLQSKRAAVLSSNVASADVPGYARRELSSDGTVRSVGVVRGIDLGLQQMRRDASSDTAKASVAQGFAANLDELIGDPDQTGSLQSLLAKLDAAMTVAASDPTAPTTLIAAADAAANLVDGITGLAESVTQARQKAEDDIASTVAQLNSDLSQVAHLNVDIRRMEALGQDPSDLEDRRAVLVDHIAETVPVRQMQRDNGAIALISKGGVILVDSSAAEVDFTARPAIEPGFTYPADLSGLSVKGLDLGTGQPGDGLAGGTLGALFTLRDEAAPQAMARLDAFAQDLATRFQEATTDPSLAAGEPGLFTDAGATVGAAPVPGLAGRLSLNDLIATDGPERLRQGLGSNPGEPVTSNAQLLRFSDAMAARRVPASAVLGDAPTDLSGLGGRLRSAIALERLRADDAVESTRVATDRLVALRDGAAVDIDTEMQRLLQVEQAYAANARLIQAVGQMMDRITEI</sequence>
<name>A0A2Y9A2F1_9RHOB</name>
<dbReference type="OrthoDB" id="7181295at2"/>
<feature type="domain" description="Flagellar basal-body/hook protein C-terminal" evidence="7">
    <location>
        <begin position="435"/>
        <end position="472"/>
    </location>
</feature>
<dbReference type="InterPro" id="IPR002371">
    <property type="entry name" value="FlgK"/>
</dbReference>
<keyword evidence="10" id="KW-0282">Flagellum</keyword>
<evidence type="ECO:0000313" key="12">
    <source>
        <dbReference type="Proteomes" id="UP000251571"/>
    </source>
</evidence>
<dbReference type="NCBIfam" id="TIGR02492">
    <property type="entry name" value="flgK_ends"/>
    <property type="match status" value="1"/>
</dbReference>
<dbReference type="Proteomes" id="UP000245839">
    <property type="component" value="Unassembled WGS sequence"/>
</dbReference>
<evidence type="ECO:0000256" key="1">
    <source>
        <dbReference type="ARBA" id="ARBA00004365"/>
    </source>
</evidence>
<evidence type="ECO:0000256" key="6">
    <source>
        <dbReference type="ARBA" id="ARBA00023143"/>
    </source>
</evidence>
<keyword evidence="10" id="KW-0969">Cilium</keyword>
<keyword evidence="11" id="KW-1185">Reference proteome</keyword>
<organism evidence="10 12">
    <name type="scientific">Jannaschia seohaensis</name>
    <dbReference type="NCBI Taxonomy" id="475081"/>
    <lineage>
        <taxon>Bacteria</taxon>
        <taxon>Pseudomonadati</taxon>
        <taxon>Pseudomonadota</taxon>
        <taxon>Alphaproteobacteria</taxon>
        <taxon>Rhodobacterales</taxon>
        <taxon>Roseobacteraceae</taxon>
        <taxon>Jannaschia</taxon>
    </lineage>
</organism>
<evidence type="ECO:0000256" key="3">
    <source>
        <dbReference type="ARBA" id="ARBA00009677"/>
    </source>
</evidence>
<evidence type="ECO:0000256" key="2">
    <source>
        <dbReference type="ARBA" id="ARBA00004613"/>
    </source>
</evidence>
<dbReference type="Proteomes" id="UP000251571">
    <property type="component" value="Unassembled WGS sequence"/>
</dbReference>
<keyword evidence="6" id="KW-0975">Bacterial flagellum</keyword>
<dbReference type="AlphaFoldDB" id="A0A2Y9A2F1"/>
<evidence type="ECO:0000313" key="10">
    <source>
        <dbReference type="EMBL" id="SSA38610.1"/>
    </source>
</evidence>
<dbReference type="InterPro" id="IPR010930">
    <property type="entry name" value="Flg_bb/hook_C_dom"/>
</dbReference>
<evidence type="ECO:0000313" key="9">
    <source>
        <dbReference type="EMBL" id="PWJ22332.1"/>
    </source>
</evidence>
<dbReference type="PANTHER" id="PTHR30033">
    <property type="entry name" value="FLAGELLAR HOOK-ASSOCIATED PROTEIN 1"/>
    <property type="match status" value="1"/>
</dbReference>
<gene>
    <name evidence="9" type="ORF">BCF38_101743</name>
    <name evidence="10" type="ORF">SAMN05421539_101743</name>
</gene>
<evidence type="ECO:0000256" key="5">
    <source>
        <dbReference type="ARBA" id="ARBA00022525"/>
    </source>
</evidence>
<dbReference type="GO" id="GO:0005576">
    <property type="term" value="C:extracellular region"/>
    <property type="evidence" value="ECO:0007669"/>
    <property type="project" value="UniProtKB-SubCell"/>
</dbReference>
<dbReference type="GO" id="GO:0044780">
    <property type="term" value="P:bacterial-type flagellum assembly"/>
    <property type="evidence" value="ECO:0007669"/>
    <property type="project" value="InterPro"/>
</dbReference>
<evidence type="ECO:0000313" key="11">
    <source>
        <dbReference type="Proteomes" id="UP000245839"/>
    </source>
</evidence>